<organism evidence="1">
    <name type="scientific">Anguilla anguilla</name>
    <name type="common">European freshwater eel</name>
    <name type="synonym">Muraena anguilla</name>
    <dbReference type="NCBI Taxonomy" id="7936"/>
    <lineage>
        <taxon>Eukaryota</taxon>
        <taxon>Metazoa</taxon>
        <taxon>Chordata</taxon>
        <taxon>Craniata</taxon>
        <taxon>Vertebrata</taxon>
        <taxon>Euteleostomi</taxon>
        <taxon>Actinopterygii</taxon>
        <taxon>Neopterygii</taxon>
        <taxon>Teleostei</taxon>
        <taxon>Anguilliformes</taxon>
        <taxon>Anguillidae</taxon>
        <taxon>Anguilla</taxon>
    </lineage>
</organism>
<reference evidence="1" key="1">
    <citation type="submission" date="2014-11" db="EMBL/GenBank/DDBJ databases">
        <authorList>
            <person name="Amaro Gonzalez C."/>
        </authorList>
    </citation>
    <scope>NUCLEOTIDE SEQUENCE</scope>
</reference>
<sequence length="31" mass="3841">MNTFFVLFRGFSLKPPCSHRKRSCYNYKFHK</sequence>
<reference evidence="1" key="2">
    <citation type="journal article" date="2015" name="Fish Shellfish Immunol.">
        <title>Early steps in the European eel (Anguilla anguilla)-Vibrio vulnificus interaction in the gills: Role of the RtxA13 toxin.</title>
        <authorList>
            <person name="Callol A."/>
            <person name="Pajuelo D."/>
            <person name="Ebbesson L."/>
            <person name="Teles M."/>
            <person name="MacKenzie S."/>
            <person name="Amaro C."/>
        </authorList>
    </citation>
    <scope>NUCLEOTIDE SEQUENCE</scope>
</reference>
<evidence type="ECO:0000313" key="1">
    <source>
        <dbReference type="EMBL" id="JAH42238.1"/>
    </source>
</evidence>
<accession>A0A0E9SP24</accession>
<proteinExistence type="predicted"/>
<dbReference type="AlphaFoldDB" id="A0A0E9SP24"/>
<protein>
    <submittedName>
        <fullName evidence="1">Uncharacterized protein</fullName>
    </submittedName>
</protein>
<name>A0A0E9SP24_ANGAN</name>
<dbReference type="EMBL" id="GBXM01066339">
    <property type="protein sequence ID" value="JAH42238.1"/>
    <property type="molecule type" value="Transcribed_RNA"/>
</dbReference>